<keyword evidence="4" id="KW-1185">Reference proteome</keyword>
<sequence>MTADLLNVYRRHVDEILLPFWMRAVDGEHGGVFTCFNNRGTERLSSDKYTWSQGRFIWIWSRLVWLRRQGMMEGEAEPLLEQARAAVEFIQEHAFLESGSIAFLLTETGERKESIPGAEYDTSFYADCFVVLGFTEYARVSGELHVLLQALELYDSIMRRLGSANVRSEPYPAPEGLELHAYSMIMLNVSQELAEVLGQFRHARAQDVDDDSVRFMETIVGRFAAEDGTLFEMVDEQGVNGKKETLLCRYVNPGHTIECMWFIMKTAERHRRKDVIKQACDITKHALELGWDTEYGGLLRFVDYKGGQPKGTLTGDENERLILGSWDTKLWWPHSESLYTTLLAYEMSGDEAFRIWHEQIHEFTFKVFPNPDPDVGEWIQIRNRHNEPLDKIVALPVKDPYHILRNMLLLVELLTKRVKE</sequence>
<dbReference type="RefSeq" id="WP_208915526.1">
    <property type="nucleotide sequence ID" value="NZ_LT840184.1"/>
</dbReference>
<gene>
    <name evidence="3" type="ORF">SAMN05661091_4824</name>
</gene>
<dbReference type="SUPFAM" id="SSF48208">
    <property type="entry name" value="Six-hairpin glycosidases"/>
    <property type="match status" value="1"/>
</dbReference>
<dbReference type="Proteomes" id="UP000192940">
    <property type="component" value="Chromosome I"/>
</dbReference>
<dbReference type="PANTHER" id="PTHR15108">
    <property type="entry name" value="N-ACYLGLUCOSAMINE-2-EPIMERASE"/>
    <property type="match status" value="1"/>
</dbReference>
<protein>
    <submittedName>
        <fullName evidence="3">N-acylglucosamine 2-epimerase</fullName>
    </submittedName>
</protein>
<dbReference type="InterPro" id="IPR010819">
    <property type="entry name" value="AGE/CE"/>
</dbReference>
<dbReference type="InterPro" id="IPR012341">
    <property type="entry name" value="6hp_glycosidase-like_sf"/>
</dbReference>
<dbReference type="STRING" id="1313296.SAMN05661091_4824"/>
<evidence type="ECO:0000313" key="4">
    <source>
        <dbReference type="Proteomes" id="UP000192940"/>
    </source>
</evidence>
<comment type="similarity">
    <text evidence="1">Belongs to the N-acylglucosamine 2-epimerase family.</text>
</comment>
<dbReference type="Pfam" id="PF07221">
    <property type="entry name" value="GlcNAc_2-epim"/>
    <property type="match status" value="1"/>
</dbReference>
<dbReference type="InterPro" id="IPR008928">
    <property type="entry name" value="6-hairpin_glycosidase_sf"/>
</dbReference>
<keyword evidence="2" id="KW-0413">Isomerase</keyword>
<accession>A0A1X7HQE0</accession>
<name>A0A1X7HQE0_9BACL</name>
<dbReference type="Gene3D" id="1.50.10.10">
    <property type="match status" value="1"/>
</dbReference>
<evidence type="ECO:0000256" key="2">
    <source>
        <dbReference type="ARBA" id="ARBA00023235"/>
    </source>
</evidence>
<reference evidence="3 4" key="1">
    <citation type="submission" date="2017-04" db="EMBL/GenBank/DDBJ databases">
        <authorList>
            <person name="Afonso C.L."/>
            <person name="Miller P.J."/>
            <person name="Scott M.A."/>
            <person name="Spackman E."/>
            <person name="Goraichik I."/>
            <person name="Dimitrov K.M."/>
            <person name="Suarez D.L."/>
            <person name="Swayne D.E."/>
        </authorList>
    </citation>
    <scope>NUCLEOTIDE SEQUENCE [LARGE SCALE GENOMIC DNA]</scope>
    <source>
        <strain evidence="3 4">N3/975</strain>
    </source>
</reference>
<dbReference type="GO" id="GO:0016853">
    <property type="term" value="F:isomerase activity"/>
    <property type="evidence" value="ECO:0007669"/>
    <property type="project" value="UniProtKB-KW"/>
</dbReference>
<evidence type="ECO:0000256" key="1">
    <source>
        <dbReference type="ARBA" id="ARBA00008558"/>
    </source>
</evidence>
<dbReference type="EMBL" id="LT840184">
    <property type="protein sequence ID" value="SMF89892.1"/>
    <property type="molecule type" value="Genomic_DNA"/>
</dbReference>
<dbReference type="AlphaFoldDB" id="A0A1X7HQE0"/>
<proteinExistence type="inferred from homology"/>
<evidence type="ECO:0000313" key="3">
    <source>
        <dbReference type="EMBL" id="SMF89892.1"/>
    </source>
</evidence>
<organism evidence="3 4">
    <name type="scientific">Paenibacillus uliginis N3/975</name>
    <dbReference type="NCBI Taxonomy" id="1313296"/>
    <lineage>
        <taxon>Bacteria</taxon>
        <taxon>Bacillati</taxon>
        <taxon>Bacillota</taxon>
        <taxon>Bacilli</taxon>
        <taxon>Bacillales</taxon>
        <taxon>Paenibacillaceae</taxon>
        <taxon>Paenibacillus</taxon>
    </lineage>
</organism>
<dbReference type="GO" id="GO:0005975">
    <property type="term" value="P:carbohydrate metabolic process"/>
    <property type="evidence" value="ECO:0007669"/>
    <property type="project" value="InterPro"/>
</dbReference>